<gene>
    <name evidence="2" type="ORF">VTJ49DRAFT_825</name>
</gene>
<feature type="compositionally biased region" description="Low complexity" evidence="1">
    <location>
        <begin position="189"/>
        <end position="201"/>
    </location>
</feature>
<reference evidence="2 3" key="1">
    <citation type="journal article" date="2024" name="Commun. Biol.">
        <title>Comparative genomic analysis of thermophilic fungi reveals convergent evolutionary adaptations and gene losses.</title>
        <authorList>
            <person name="Steindorff A.S."/>
            <person name="Aguilar-Pontes M.V."/>
            <person name="Robinson A.J."/>
            <person name="Andreopoulos B."/>
            <person name="LaButti K."/>
            <person name="Kuo A."/>
            <person name="Mondo S."/>
            <person name="Riley R."/>
            <person name="Otillar R."/>
            <person name="Haridas S."/>
            <person name="Lipzen A."/>
            <person name="Grimwood J."/>
            <person name="Schmutz J."/>
            <person name="Clum A."/>
            <person name="Reid I.D."/>
            <person name="Moisan M.C."/>
            <person name="Butler G."/>
            <person name="Nguyen T.T.M."/>
            <person name="Dewar K."/>
            <person name="Conant G."/>
            <person name="Drula E."/>
            <person name="Henrissat B."/>
            <person name="Hansel C."/>
            <person name="Singer S."/>
            <person name="Hutchinson M.I."/>
            <person name="de Vries R.P."/>
            <person name="Natvig D.O."/>
            <person name="Powell A.J."/>
            <person name="Tsang A."/>
            <person name="Grigoriev I.V."/>
        </authorList>
    </citation>
    <scope>NUCLEOTIDE SEQUENCE [LARGE SCALE GENOMIC DNA]</scope>
    <source>
        <strain evidence="2 3">CBS 620.91</strain>
    </source>
</reference>
<evidence type="ECO:0000313" key="3">
    <source>
        <dbReference type="Proteomes" id="UP001583172"/>
    </source>
</evidence>
<feature type="compositionally biased region" description="Low complexity" evidence="1">
    <location>
        <begin position="13"/>
        <end position="32"/>
    </location>
</feature>
<protein>
    <submittedName>
        <fullName evidence="2">Uncharacterized protein</fullName>
    </submittedName>
</protein>
<feature type="compositionally biased region" description="Basic residues" evidence="1">
    <location>
        <begin position="49"/>
        <end position="59"/>
    </location>
</feature>
<feature type="region of interest" description="Disordered" evidence="1">
    <location>
        <begin position="364"/>
        <end position="416"/>
    </location>
</feature>
<organism evidence="2 3">
    <name type="scientific">Humicola insolens</name>
    <name type="common">Soft-rot fungus</name>
    <dbReference type="NCBI Taxonomy" id="85995"/>
    <lineage>
        <taxon>Eukaryota</taxon>
        <taxon>Fungi</taxon>
        <taxon>Dikarya</taxon>
        <taxon>Ascomycota</taxon>
        <taxon>Pezizomycotina</taxon>
        <taxon>Sordariomycetes</taxon>
        <taxon>Sordariomycetidae</taxon>
        <taxon>Sordariales</taxon>
        <taxon>Chaetomiaceae</taxon>
        <taxon>Mycothermus</taxon>
    </lineage>
</organism>
<evidence type="ECO:0000313" key="2">
    <source>
        <dbReference type="EMBL" id="KAL1840090.1"/>
    </source>
</evidence>
<dbReference type="EMBL" id="JAZGSY010000128">
    <property type="protein sequence ID" value="KAL1840090.1"/>
    <property type="molecule type" value="Genomic_DNA"/>
</dbReference>
<accession>A0ABR3VDZ5</accession>
<keyword evidence="3" id="KW-1185">Reference proteome</keyword>
<comment type="caution">
    <text evidence="2">The sequence shown here is derived from an EMBL/GenBank/DDBJ whole genome shotgun (WGS) entry which is preliminary data.</text>
</comment>
<proteinExistence type="predicted"/>
<dbReference type="Proteomes" id="UP001583172">
    <property type="component" value="Unassembled WGS sequence"/>
</dbReference>
<evidence type="ECO:0000256" key="1">
    <source>
        <dbReference type="SAM" id="MobiDB-lite"/>
    </source>
</evidence>
<sequence>MAGNNGMRHSRHNPNNNNNNNNNPPDAGNNNNQQPDRPVPSGSGEDRGRRHRRRRGHGSHGRDRGSGHGNRNNNQQSDGAGRAGSGVGRDRHDRGGGRHRQPGLPTIDEDRLLRYVIDRLPSMASTGDRPIISIGGTIYNTASAGDSVPPSSKAALALEHATSSQSGGSLTGRKQKRLPSAGTAPDSEGAAGSRRAASFSRGTREPLRGYAETVKSDDGEELPKLSIAEGRRCVLIERLRKNGKVKCANCDRTGHAVDQCVHAREDGYVHGCPVCNTNHKFDDCLTVGRNREFFYLVELRSNRPPIWSTKEATRLWQDQDRPDMVLPWSPEFAQGTRNGWTINGVNYHPETFPYAVDRLQDLQHLPRDPKPKPPRLSIGSKRARGGSPMDIETEKHHCPAPASHNGDAPAANAGQQVHGEVFRDSIIQTVSAPNITPAAHQSGPGQGQQLRESVLQNLPQPPPAPRRAASLRSLGLRGPLPNLPQTPPVSYLNQDSGEGDEYDMDMNDGTQSATVDPPVPAHVTRCMEGVPQGHCPNCFEGVCYCEQNDSNELCRACGAATFGDHWVLACKHARDMCNCCAIPRHPRTECGIACRACWQETDPNDQEALLRIPMALECTKHCALCAVEKETAEHANRNCAGMVCPECPDTTDPKDRIHFSQDCPNVVCVAERCDVNAEARCTQHYPDCGSPALDHELINQLHVCQWSKVLVPFKIAERMVGYKKISVVVPRYQLVCNQNPEHQRAFARDLEEIWANNNPIHYHPTSASSASKPNIRAAITCIRFRLSPSHRVNRPRGRTSHSGLRWRIGAT</sequence>
<feature type="region of interest" description="Disordered" evidence="1">
    <location>
        <begin position="1"/>
        <end position="106"/>
    </location>
</feature>
<feature type="region of interest" description="Disordered" evidence="1">
    <location>
        <begin position="144"/>
        <end position="219"/>
    </location>
</feature>
<name>A0ABR3VDZ5_HUMIN</name>
<feature type="compositionally biased region" description="Acidic residues" evidence="1">
    <location>
        <begin position="497"/>
        <end position="506"/>
    </location>
</feature>
<feature type="region of interest" description="Disordered" evidence="1">
    <location>
        <begin position="474"/>
        <end position="516"/>
    </location>
</feature>